<dbReference type="EMBL" id="CP002339">
    <property type="protein sequence ID" value="AEF03203.1"/>
    <property type="molecule type" value="Genomic_DNA"/>
</dbReference>
<protein>
    <recommendedName>
        <fullName evidence="1">NmrA-like domain-containing protein</fullName>
    </recommendedName>
</protein>
<dbReference type="Pfam" id="PF05368">
    <property type="entry name" value="NmrA"/>
    <property type="match status" value="1"/>
</dbReference>
<dbReference type="Gene3D" id="3.40.50.720">
    <property type="entry name" value="NAD(P)-binding Rossmann-like Domain"/>
    <property type="match status" value="1"/>
</dbReference>
<organism evidence="2 3">
    <name type="scientific">Alteromonas naphthalenivorans</name>
    <dbReference type="NCBI Taxonomy" id="715451"/>
    <lineage>
        <taxon>Bacteria</taxon>
        <taxon>Pseudomonadati</taxon>
        <taxon>Pseudomonadota</taxon>
        <taxon>Gammaproteobacteria</taxon>
        <taxon>Alteromonadales</taxon>
        <taxon>Alteromonadaceae</taxon>
        <taxon>Alteromonas/Salinimonas group</taxon>
        <taxon>Alteromonas</taxon>
    </lineage>
</organism>
<gene>
    <name evidence="2" type="ordered locus">ambt_08375</name>
</gene>
<keyword evidence="3" id="KW-1185">Reference proteome</keyword>
<name>F5Z810_ALTNA</name>
<proteinExistence type="predicted"/>
<dbReference type="eggNOG" id="COG0702">
    <property type="taxonomic scope" value="Bacteria"/>
</dbReference>
<dbReference type="AlphaFoldDB" id="F5Z810"/>
<evidence type="ECO:0000259" key="1">
    <source>
        <dbReference type="Pfam" id="PF05368"/>
    </source>
</evidence>
<evidence type="ECO:0000313" key="3">
    <source>
        <dbReference type="Proteomes" id="UP000000683"/>
    </source>
</evidence>
<sequence>MKKVAIFGASGYLGNSLIRAVVQSGIPVVAFVRRKEAFTYSLRTVFKF</sequence>
<dbReference type="OrthoDB" id="9785372at2"/>
<dbReference type="SUPFAM" id="SSF51735">
    <property type="entry name" value="NAD(P)-binding Rossmann-fold domains"/>
    <property type="match status" value="1"/>
</dbReference>
<dbReference type="RefSeq" id="WP_013784141.1">
    <property type="nucleotide sequence ID" value="NC_015554.1"/>
</dbReference>
<dbReference type="HOGENOM" id="CLU_3148734_0_0_6"/>
<dbReference type="InterPro" id="IPR036291">
    <property type="entry name" value="NAD(P)-bd_dom_sf"/>
</dbReference>
<evidence type="ECO:0000313" key="2">
    <source>
        <dbReference type="EMBL" id="AEF03203.1"/>
    </source>
</evidence>
<dbReference type="InterPro" id="IPR008030">
    <property type="entry name" value="NmrA-like"/>
</dbReference>
<reference evidence="2 3" key="1">
    <citation type="journal article" date="2011" name="J. Bacteriol.">
        <title>Complete genome sequence of the polycyclic aromatic hydrocarbon-degrading bacterium Alteromonas sp. strain SN2.</title>
        <authorList>
            <person name="Jin H.M."/>
            <person name="Jeong H."/>
            <person name="Moon E.J."/>
            <person name="Math R.K."/>
            <person name="Lee K."/>
            <person name="Kim H.J."/>
            <person name="Jeon C.O."/>
            <person name="Oh T.K."/>
            <person name="Kim J.F."/>
        </authorList>
    </citation>
    <scope>NUCLEOTIDE SEQUENCE [LARGE SCALE GENOMIC DNA]</scope>
    <source>
        <strain evidence="3">JCM 17741 / KACC 18427 / KCTC 11700BP / SN2</strain>
    </source>
</reference>
<dbReference type="Proteomes" id="UP000000683">
    <property type="component" value="Chromosome"/>
</dbReference>
<accession>F5Z810</accession>
<dbReference type="KEGG" id="alt:ambt_08375"/>
<feature type="domain" description="NmrA-like" evidence="1">
    <location>
        <begin position="2"/>
        <end position="35"/>
    </location>
</feature>